<dbReference type="InterPro" id="IPR029058">
    <property type="entry name" value="AB_hydrolase_fold"/>
</dbReference>
<dbReference type="Gene3D" id="3.40.50.1820">
    <property type="entry name" value="alpha/beta hydrolase"/>
    <property type="match status" value="1"/>
</dbReference>
<dbReference type="GO" id="GO:0008970">
    <property type="term" value="F:phospholipase A1 activity"/>
    <property type="evidence" value="ECO:0007669"/>
    <property type="project" value="InterPro"/>
</dbReference>
<dbReference type="OMA" id="DVIPRMW"/>
<feature type="region of interest" description="Disordered" evidence="1">
    <location>
        <begin position="1"/>
        <end position="28"/>
    </location>
</feature>
<dbReference type="Pfam" id="PF01764">
    <property type="entry name" value="Lipase_3"/>
    <property type="match status" value="1"/>
</dbReference>
<dbReference type="InterPro" id="IPR043367">
    <property type="entry name" value="PLIP1/2/3"/>
</dbReference>
<dbReference type="OrthoDB" id="438440at2759"/>
<dbReference type="InterPro" id="IPR002921">
    <property type="entry name" value="Fungal_lipase-type"/>
</dbReference>
<evidence type="ECO:0000256" key="1">
    <source>
        <dbReference type="SAM" id="MobiDB-lite"/>
    </source>
</evidence>
<evidence type="ECO:0000259" key="2">
    <source>
        <dbReference type="Pfam" id="PF01764"/>
    </source>
</evidence>
<dbReference type="HOGENOM" id="CLU_753136_0_0_1"/>
<dbReference type="SUPFAM" id="SSF53474">
    <property type="entry name" value="alpha/beta-Hydrolases"/>
    <property type="match status" value="1"/>
</dbReference>
<dbReference type="PANTHER" id="PTHR46483">
    <property type="entry name" value="PHOSPHOLIPASE A1 PLIP2, CHLOROPLASTIC"/>
    <property type="match status" value="1"/>
</dbReference>
<dbReference type="PANTHER" id="PTHR46483:SF4">
    <property type="entry name" value="PHOSPHOLIPASE A1 PLIP2, CHLOROPLASTIC"/>
    <property type="match status" value="1"/>
</dbReference>
<accession>A4RZG8</accession>
<dbReference type="AlphaFoldDB" id="A4RZG8"/>
<dbReference type="KEGG" id="olu:OSTLU_32381"/>
<name>A4RZG8_OSTLU</name>
<gene>
    <name evidence="3" type="ORF">OSTLU_32381</name>
</gene>
<reference evidence="3 4" key="1">
    <citation type="journal article" date="2007" name="Proc. Natl. Acad. Sci. U.S.A.">
        <title>The tiny eukaryote Ostreococcus provides genomic insights into the paradox of plankton speciation.</title>
        <authorList>
            <person name="Palenik B."/>
            <person name="Grimwood J."/>
            <person name="Aerts A."/>
            <person name="Rouze P."/>
            <person name="Salamov A."/>
            <person name="Putnam N."/>
            <person name="Dupont C."/>
            <person name="Jorgensen R."/>
            <person name="Derelle E."/>
            <person name="Rombauts S."/>
            <person name="Zhou K."/>
            <person name="Otillar R."/>
            <person name="Merchant S.S."/>
            <person name="Podell S."/>
            <person name="Gaasterland T."/>
            <person name="Napoli C."/>
            <person name="Gendler K."/>
            <person name="Manuell A."/>
            <person name="Tai V."/>
            <person name="Vallon O."/>
            <person name="Piganeau G."/>
            <person name="Jancek S."/>
            <person name="Heijde M."/>
            <person name="Jabbari K."/>
            <person name="Bowler C."/>
            <person name="Lohr M."/>
            <person name="Robbens S."/>
            <person name="Werner G."/>
            <person name="Dubchak I."/>
            <person name="Pazour G.J."/>
            <person name="Ren Q."/>
            <person name="Paulsen I."/>
            <person name="Delwiche C."/>
            <person name="Schmutz J."/>
            <person name="Rokhsar D."/>
            <person name="Van de Peer Y."/>
            <person name="Moreau H."/>
            <person name="Grigoriev I.V."/>
        </authorList>
    </citation>
    <scope>NUCLEOTIDE SEQUENCE [LARGE SCALE GENOMIC DNA]</scope>
    <source>
        <strain evidence="3 4">CCE9901</strain>
    </source>
</reference>
<dbReference type="GeneID" id="5002605"/>
<keyword evidence="4" id="KW-1185">Reference proteome</keyword>
<dbReference type="GO" id="GO:0006629">
    <property type="term" value="P:lipid metabolic process"/>
    <property type="evidence" value="ECO:0007669"/>
    <property type="project" value="InterPro"/>
</dbReference>
<evidence type="ECO:0000313" key="3">
    <source>
        <dbReference type="EMBL" id="ABO96862.1"/>
    </source>
</evidence>
<dbReference type="RefSeq" id="XP_001418569.1">
    <property type="nucleotide sequence ID" value="XM_001418532.1"/>
</dbReference>
<protein>
    <recommendedName>
        <fullName evidence="2">Fungal lipase-type domain-containing protein</fullName>
    </recommendedName>
</protein>
<organism evidence="3 4">
    <name type="scientific">Ostreococcus lucimarinus (strain CCE9901)</name>
    <dbReference type="NCBI Taxonomy" id="436017"/>
    <lineage>
        <taxon>Eukaryota</taxon>
        <taxon>Viridiplantae</taxon>
        <taxon>Chlorophyta</taxon>
        <taxon>Mamiellophyceae</taxon>
        <taxon>Mamiellales</taxon>
        <taxon>Bathycoccaceae</taxon>
        <taxon>Ostreococcus</taxon>
    </lineage>
</organism>
<proteinExistence type="predicted"/>
<dbReference type="EMBL" id="CP000586">
    <property type="protein sequence ID" value="ABO96862.1"/>
    <property type="molecule type" value="Genomic_DNA"/>
</dbReference>
<dbReference type="Proteomes" id="UP000001568">
    <property type="component" value="Chromosome 6"/>
</dbReference>
<dbReference type="Gramene" id="ABO96862">
    <property type="protein sequence ID" value="ABO96862"/>
    <property type="gene ID" value="OSTLU_32381"/>
</dbReference>
<dbReference type="eggNOG" id="ENOG502SC9M">
    <property type="taxonomic scope" value="Eukaryota"/>
</dbReference>
<feature type="domain" description="Fungal lipase-type" evidence="2">
    <location>
        <begin position="129"/>
        <end position="200"/>
    </location>
</feature>
<evidence type="ECO:0000313" key="4">
    <source>
        <dbReference type="Proteomes" id="UP000001568"/>
    </source>
</evidence>
<feature type="compositionally biased region" description="Basic residues" evidence="1">
    <location>
        <begin position="1"/>
        <end position="11"/>
    </location>
</feature>
<feature type="compositionally biased region" description="Low complexity" evidence="1">
    <location>
        <begin position="12"/>
        <end position="28"/>
    </location>
</feature>
<sequence>MKTKMKMKMKMKTASTRATSSSDASSSAAAAKDEEDDCVLATKCARMANFVYKGGGVESWMADDGLQTKARGVTGATGWCVCDDVERNARFIVVRGAAWSQPDTDRNKLSWQIAKIWPQALRKDRKTPVVCHQGVYEMVEEFWRDLVPWLSDETFDGTYYFTGHSLGGSMGLVVAARARELGLEEARVGGVYTFGAPPVLAYDRLAGNGPGSSIDDEPEVGMDEILRLVGFTRGASLVKQYVLAKDVIPRMWLSADPVFVAATKTDFIGGLLDWRRETFGEGMFTKNRFLYESIGDLYWLEYADGEQGKPTLSRYGGDDVLTKLRMNLDDITQSPLTAWQTIGDHNSQAYVDALQFLTIRRVINPSKR</sequence>